<sequence>MVEKREGRSLSLLPFQELLDLQCLYGFRKLCFHLRGFDRLSLTCFACTCLEPQSLVEGAFEPLIARAVFSAPPFASHSCCEPSCQMKILHFVEDLMLKHPY</sequence>
<dbReference type="AlphaFoldDB" id="A0A2P2J7Z5"/>
<dbReference type="EMBL" id="GGEC01009098">
    <property type="protein sequence ID" value="MBW89581.1"/>
    <property type="molecule type" value="Transcribed_RNA"/>
</dbReference>
<evidence type="ECO:0000313" key="1">
    <source>
        <dbReference type="EMBL" id="MBW89581.1"/>
    </source>
</evidence>
<reference evidence="1" key="1">
    <citation type="submission" date="2018-02" db="EMBL/GenBank/DDBJ databases">
        <title>Rhizophora mucronata_Transcriptome.</title>
        <authorList>
            <person name="Meera S.P."/>
            <person name="Sreeshan A."/>
            <person name="Augustine A."/>
        </authorList>
    </citation>
    <scope>NUCLEOTIDE SEQUENCE</scope>
    <source>
        <tissue evidence="1">Leaf</tissue>
    </source>
</reference>
<name>A0A2P2J7Z5_RHIMU</name>
<accession>A0A2P2J7Z5</accession>
<organism evidence="1">
    <name type="scientific">Rhizophora mucronata</name>
    <name type="common">Asiatic mangrove</name>
    <dbReference type="NCBI Taxonomy" id="61149"/>
    <lineage>
        <taxon>Eukaryota</taxon>
        <taxon>Viridiplantae</taxon>
        <taxon>Streptophyta</taxon>
        <taxon>Embryophyta</taxon>
        <taxon>Tracheophyta</taxon>
        <taxon>Spermatophyta</taxon>
        <taxon>Magnoliopsida</taxon>
        <taxon>eudicotyledons</taxon>
        <taxon>Gunneridae</taxon>
        <taxon>Pentapetalae</taxon>
        <taxon>rosids</taxon>
        <taxon>fabids</taxon>
        <taxon>Malpighiales</taxon>
        <taxon>Rhizophoraceae</taxon>
        <taxon>Rhizophora</taxon>
    </lineage>
</organism>
<protein>
    <submittedName>
        <fullName evidence="1">Myb family transcription factor APL isoform X2</fullName>
    </submittedName>
</protein>
<proteinExistence type="predicted"/>